<dbReference type="AlphaFoldDB" id="A0AAN8K950"/>
<proteinExistence type="predicted"/>
<organism evidence="1 2">
    <name type="scientific">Patella caerulea</name>
    <name type="common">Rayed Mediterranean limpet</name>
    <dbReference type="NCBI Taxonomy" id="87958"/>
    <lineage>
        <taxon>Eukaryota</taxon>
        <taxon>Metazoa</taxon>
        <taxon>Spiralia</taxon>
        <taxon>Lophotrochozoa</taxon>
        <taxon>Mollusca</taxon>
        <taxon>Gastropoda</taxon>
        <taxon>Patellogastropoda</taxon>
        <taxon>Patelloidea</taxon>
        <taxon>Patellidae</taxon>
        <taxon>Patella</taxon>
    </lineage>
</organism>
<dbReference type="SUPFAM" id="SSF50494">
    <property type="entry name" value="Trypsin-like serine proteases"/>
    <property type="match status" value="1"/>
</dbReference>
<dbReference type="EMBL" id="JAZGQO010000002">
    <property type="protein sequence ID" value="KAK6192571.1"/>
    <property type="molecule type" value="Genomic_DNA"/>
</dbReference>
<evidence type="ECO:0000313" key="1">
    <source>
        <dbReference type="EMBL" id="KAK6192571.1"/>
    </source>
</evidence>
<comment type="caution">
    <text evidence="1">The sequence shown here is derived from an EMBL/GenBank/DDBJ whole genome shotgun (WGS) entry which is preliminary data.</text>
</comment>
<evidence type="ECO:0008006" key="3">
    <source>
        <dbReference type="Google" id="ProtNLM"/>
    </source>
</evidence>
<dbReference type="InterPro" id="IPR043504">
    <property type="entry name" value="Peptidase_S1_PA_chymotrypsin"/>
</dbReference>
<evidence type="ECO:0000313" key="2">
    <source>
        <dbReference type="Proteomes" id="UP001347796"/>
    </source>
</evidence>
<keyword evidence="2" id="KW-1185">Reference proteome</keyword>
<accession>A0AAN8K950</accession>
<dbReference type="Proteomes" id="UP001347796">
    <property type="component" value="Unassembled WGS sequence"/>
</dbReference>
<gene>
    <name evidence="1" type="ORF">SNE40_004017</name>
</gene>
<dbReference type="Gene3D" id="2.40.10.10">
    <property type="entry name" value="Trypsin-like serine proteases"/>
    <property type="match status" value="1"/>
</dbReference>
<sequence length="633" mass="73358">MSNFSKPFTDYKKNMLPEMYRDDNVEKFINCNAKRVVKIIYKDTSYGSGIVFKFGRKLCFQTNYHVVRKAHRDLVNIKIQIGGNDYKIDSYWGGCQKHDMALLTLKMGPKQFRHLDITDISQQVVDITVDGNVFKGLVEYHRGEHRFVVHALKFIQRRLDDDIEITCEFMDVKEPATCRMRDVCYCSKTGCAIIFLKSDNIPDGAKSMFAYQKLWENVQNPLVVVLSHPERDVKHISTGNVMRGECDENGFPQYTPADKVCFKIEGDNDMCRFDHSIGISNSPNDGTNYVFVNSKGDPVKVPTVQDVIPYFSCSGYDTKNSPVNRDDNRTYFYAREGQVYCCSKNVPTTKVLSGGDQFFKVEVNENSVLLKSWTDIKDNPITFPLLDGSRVGYLKKDTHSSHVLGFNVYSIQDKVYFQAKIEDGPDSVYFLVGRDWMVITRYNDRDTFVQTDMNKNKGYFKLDSGGNKMCVYEPERSRYLLEEDCDGTRVYFDVDEDGKKRYYTDKMQNFQKDQRGSRIFRRKEDQRVYYRNEKGKHDPFQIDSENNKMYLQIDYHNKQLYTMKDDNGDDKFVEIHKVTHLNHNAETAPGSSGGCVLVIGKDELNNYRCLVCMHKGKTENPPVNKAITYRLRE</sequence>
<protein>
    <recommendedName>
        <fullName evidence="3">Serine protease</fullName>
    </recommendedName>
</protein>
<name>A0AAN8K950_PATCE</name>
<reference evidence="1 2" key="1">
    <citation type="submission" date="2024-01" db="EMBL/GenBank/DDBJ databases">
        <title>The genome of the rayed Mediterranean limpet Patella caerulea (Linnaeus, 1758).</title>
        <authorList>
            <person name="Anh-Thu Weber A."/>
            <person name="Halstead-Nussloch G."/>
        </authorList>
    </citation>
    <scope>NUCLEOTIDE SEQUENCE [LARGE SCALE GENOMIC DNA]</scope>
    <source>
        <strain evidence="1">AATW-2023a</strain>
        <tissue evidence="1">Whole specimen</tissue>
    </source>
</reference>
<dbReference type="InterPro" id="IPR009003">
    <property type="entry name" value="Peptidase_S1_PA"/>
</dbReference>